<feature type="compositionally biased region" description="Basic and acidic residues" evidence="1">
    <location>
        <begin position="460"/>
        <end position="473"/>
    </location>
</feature>
<keyword evidence="3" id="KW-1185">Reference proteome</keyword>
<dbReference type="OrthoDB" id="4540820at2759"/>
<accession>W2SCZ0</accession>
<evidence type="ECO:0000313" key="2">
    <source>
        <dbReference type="EMBL" id="ETN46596.1"/>
    </source>
</evidence>
<dbReference type="GeneID" id="19968121"/>
<organism evidence="2 3">
    <name type="scientific">Cyphellophora europaea (strain CBS 101466)</name>
    <name type="common">Phialophora europaea</name>
    <dbReference type="NCBI Taxonomy" id="1220924"/>
    <lineage>
        <taxon>Eukaryota</taxon>
        <taxon>Fungi</taxon>
        <taxon>Dikarya</taxon>
        <taxon>Ascomycota</taxon>
        <taxon>Pezizomycotina</taxon>
        <taxon>Eurotiomycetes</taxon>
        <taxon>Chaetothyriomycetidae</taxon>
        <taxon>Chaetothyriales</taxon>
        <taxon>Cyphellophoraceae</taxon>
        <taxon>Cyphellophora</taxon>
    </lineage>
</organism>
<dbReference type="EMBL" id="KB822711">
    <property type="protein sequence ID" value="ETN46596.1"/>
    <property type="molecule type" value="Genomic_DNA"/>
</dbReference>
<reference evidence="2 3" key="1">
    <citation type="submission" date="2013-03" db="EMBL/GenBank/DDBJ databases">
        <title>The Genome Sequence of Phialophora europaea CBS 101466.</title>
        <authorList>
            <consortium name="The Broad Institute Genomics Platform"/>
            <person name="Cuomo C."/>
            <person name="de Hoog S."/>
            <person name="Gorbushina A."/>
            <person name="Walker B."/>
            <person name="Young S.K."/>
            <person name="Zeng Q."/>
            <person name="Gargeya S."/>
            <person name="Fitzgerald M."/>
            <person name="Haas B."/>
            <person name="Abouelleil A."/>
            <person name="Allen A.W."/>
            <person name="Alvarado L."/>
            <person name="Arachchi H.M."/>
            <person name="Berlin A.M."/>
            <person name="Chapman S.B."/>
            <person name="Gainer-Dewar J."/>
            <person name="Goldberg J."/>
            <person name="Griggs A."/>
            <person name="Gujja S."/>
            <person name="Hansen M."/>
            <person name="Howarth C."/>
            <person name="Imamovic A."/>
            <person name="Ireland A."/>
            <person name="Larimer J."/>
            <person name="McCowan C."/>
            <person name="Murphy C."/>
            <person name="Pearson M."/>
            <person name="Poon T.W."/>
            <person name="Priest M."/>
            <person name="Roberts A."/>
            <person name="Saif S."/>
            <person name="Shea T."/>
            <person name="Sisk P."/>
            <person name="Sykes S."/>
            <person name="Wortman J."/>
            <person name="Nusbaum C."/>
            <person name="Birren B."/>
        </authorList>
    </citation>
    <scope>NUCLEOTIDE SEQUENCE [LARGE SCALE GENOMIC DNA]</scope>
    <source>
        <strain evidence="2 3">CBS 101466</strain>
    </source>
</reference>
<dbReference type="RefSeq" id="XP_008711308.1">
    <property type="nucleotide sequence ID" value="XM_008713086.1"/>
</dbReference>
<dbReference type="HOGENOM" id="CLU_518754_0_0_1"/>
<dbReference type="Proteomes" id="UP000030752">
    <property type="component" value="Unassembled WGS sequence"/>
</dbReference>
<feature type="compositionally biased region" description="Polar residues" evidence="1">
    <location>
        <begin position="480"/>
        <end position="489"/>
    </location>
</feature>
<evidence type="ECO:0000313" key="3">
    <source>
        <dbReference type="Proteomes" id="UP000030752"/>
    </source>
</evidence>
<name>W2SCZ0_CYPE1</name>
<feature type="region of interest" description="Disordered" evidence="1">
    <location>
        <begin position="460"/>
        <end position="525"/>
    </location>
</feature>
<protein>
    <submittedName>
        <fullName evidence="2">Uncharacterized protein</fullName>
    </submittedName>
</protein>
<dbReference type="AlphaFoldDB" id="W2SCZ0"/>
<evidence type="ECO:0000256" key="1">
    <source>
        <dbReference type="SAM" id="MobiDB-lite"/>
    </source>
</evidence>
<feature type="compositionally biased region" description="Low complexity" evidence="1">
    <location>
        <begin position="494"/>
        <end position="514"/>
    </location>
</feature>
<sequence>MPYTGLPHDEETLRGFYLKEFHDYYGESANAAELYKVQPIWMRFAPAFPRIAFLLDSLYDIYTVIDDALVDFHTILVHFDLERDWLKMGLPPDTHADAFAFFNDANMEGVERMLLLQMRWALHRSRNGQLEYLFRECARNLLTVGKLEERKLIREELTAPEGEAAEALRYARPGKVGFMGARRKIMAREAMLDDALSRIKEALEVKEAPRALFGVDADEHDLHGTHHVDYQYGNGPVPESKDMGKVARFSDESPARPHSPSWDVHRGRELTHGFRSVSRDSMRSSIYPGSSVTTWAPEAPEDRFSVSVRVFSATTNGWVESIANYDTGCDAGNFVSSSFIEDHLNMGHAIEEDPEADSRQIVDIAGTTQFKPRGRIKLTWVGRNLHKGRKGKRSEEFSGYFYVAPRLPTGQTAEPFQILLGKDFIDENEVFTYRGFRLFRIKKPTTPQDTDELERRERLRQEMEDERRSERQASDAASIMTGSTGTSGISPLLAATSHSPRSSSQSVSTSASAANGLGVDAHAIA</sequence>
<gene>
    <name evidence="2" type="ORF">HMPREF1541_00782</name>
</gene>
<proteinExistence type="predicted"/>
<dbReference type="VEuPathDB" id="FungiDB:HMPREF1541_00782"/>
<dbReference type="InParanoid" id="W2SCZ0"/>